<sequence>MDKESFSPLHSAILSCQICAAALPLSPKPILQAHPDARLLIVGQAPGRKAHDAGRPFDDASGDRLREWLGLNKSDFYDAKHVAIVPMGFCFPGNSFFKSGVKKDMISGDLPPRPECAATWHERLLSQLTQIELTIVLGSHAQAYYMNHSSTVTEQVKRWAYWLEQGKLALPHPSPRNNRWLKQNPWFEVEVLPILKDKISSLLNVTNRGVV</sequence>
<dbReference type="SUPFAM" id="SSF52141">
    <property type="entry name" value="Uracil-DNA glycosylase-like"/>
    <property type="match status" value="1"/>
</dbReference>
<dbReference type="OrthoDB" id="9789139at2"/>
<dbReference type="InterPro" id="IPR005122">
    <property type="entry name" value="Uracil-DNA_glycosylase-like"/>
</dbReference>
<proteinExistence type="predicted"/>
<dbReference type="Pfam" id="PF03167">
    <property type="entry name" value="UDG"/>
    <property type="match status" value="1"/>
</dbReference>
<dbReference type="PANTHER" id="PTHR42160:SF1">
    <property type="entry name" value="URACIL-DNA GLYCOSYLASE SUPERFAMILY PROTEIN"/>
    <property type="match status" value="1"/>
</dbReference>
<accession>A0A0K6IME6</accession>
<evidence type="ECO:0000259" key="1">
    <source>
        <dbReference type="SMART" id="SM00986"/>
    </source>
</evidence>
<evidence type="ECO:0000313" key="3">
    <source>
        <dbReference type="Proteomes" id="UP000182769"/>
    </source>
</evidence>
<dbReference type="RefSeq" id="WP_055463206.1">
    <property type="nucleotide sequence ID" value="NZ_CYHG01000006.1"/>
</dbReference>
<dbReference type="Gene3D" id="3.40.470.10">
    <property type="entry name" value="Uracil-DNA glycosylase-like domain"/>
    <property type="match status" value="1"/>
</dbReference>
<reference evidence="3" key="1">
    <citation type="submission" date="2015-08" db="EMBL/GenBank/DDBJ databases">
        <authorList>
            <person name="Varghese N."/>
        </authorList>
    </citation>
    <scope>NUCLEOTIDE SEQUENCE [LARGE SCALE GENOMIC DNA]</scope>
    <source>
        <strain evidence="3">JCM 18476</strain>
    </source>
</reference>
<protein>
    <submittedName>
        <fullName evidence="2">Uracil-DNA glycosylase</fullName>
    </submittedName>
</protein>
<feature type="domain" description="Uracil-DNA glycosylase-like" evidence="1">
    <location>
        <begin position="30"/>
        <end position="196"/>
    </location>
</feature>
<dbReference type="AlphaFoldDB" id="A0A0K6IME6"/>
<dbReference type="PANTHER" id="PTHR42160">
    <property type="entry name" value="URACIL-DNA GLYCOSYLASE SUPERFAMILY PROTEIN"/>
    <property type="match status" value="1"/>
</dbReference>
<evidence type="ECO:0000313" key="2">
    <source>
        <dbReference type="EMBL" id="CUB04261.1"/>
    </source>
</evidence>
<dbReference type="PROSITE" id="PS51257">
    <property type="entry name" value="PROKAR_LIPOPROTEIN"/>
    <property type="match status" value="1"/>
</dbReference>
<dbReference type="STRING" id="1137284.GCA_001418205_02125"/>
<dbReference type="InterPro" id="IPR047124">
    <property type="entry name" value="HI_0220.2"/>
</dbReference>
<name>A0A0K6IME6_9GAMM</name>
<organism evidence="2 3">
    <name type="scientific">Marinomonas fungiae</name>
    <dbReference type="NCBI Taxonomy" id="1137284"/>
    <lineage>
        <taxon>Bacteria</taxon>
        <taxon>Pseudomonadati</taxon>
        <taxon>Pseudomonadota</taxon>
        <taxon>Gammaproteobacteria</taxon>
        <taxon>Oceanospirillales</taxon>
        <taxon>Oceanospirillaceae</taxon>
        <taxon>Marinomonas</taxon>
    </lineage>
</organism>
<dbReference type="SMART" id="SM00986">
    <property type="entry name" value="UDG"/>
    <property type="match status" value="1"/>
</dbReference>
<dbReference type="EMBL" id="CYHG01000006">
    <property type="protein sequence ID" value="CUB04261.1"/>
    <property type="molecule type" value="Genomic_DNA"/>
</dbReference>
<gene>
    <name evidence="2" type="ORF">Ga0061065_10680</name>
</gene>
<dbReference type="CDD" id="cd10033">
    <property type="entry name" value="UDG_like"/>
    <property type="match status" value="1"/>
</dbReference>
<dbReference type="Proteomes" id="UP000182769">
    <property type="component" value="Unassembled WGS sequence"/>
</dbReference>
<dbReference type="InterPro" id="IPR036895">
    <property type="entry name" value="Uracil-DNA_glycosylase-like_sf"/>
</dbReference>
<dbReference type="SMART" id="SM00987">
    <property type="entry name" value="UreE_C"/>
    <property type="match status" value="1"/>
</dbReference>
<keyword evidence="3" id="KW-1185">Reference proteome</keyword>